<dbReference type="OrthoDB" id="257098at2"/>
<evidence type="ECO:0000256" key="1">
    <source>
        <dbReference type="ARBA" id="ARBA00004924"/>
    </source>
</evidence>
<dbReference type="InterPro" id="IPR050272">
    <property type="entry name" value="Isochorismatase-like_hydrls"/>
</dbReference>
<dbReference type="PRINTS" id="PR01398">
    <property type="entry name" value="ISCHRISMTASE"/>
</dbReference>
<comment type="catalytic activity">
    <reaction evidence="7">
        <text>isochorismate + H2O = (2S,3S)-2,3-dihydroxy-2,3-dihydrobenzoate + pyruvate</text>
        <dbReference type="Rhea" id="RHEA:11112"/>
        <dbReference type="ChEBI" id="CHEBI:15361"/>
        <dbReference type="ChEBI" id="CHEBI:15377"/>
        <dbReference type="ChEBI" id="CHEBI:29780"/>
        <dbReference type="ChEBI" id="CHEBI:58764"/>
        <dbReference type="EC" id="3.3.2.1"/>
    </reaction>
</comment>
<dbReference type="PANTHER" id="PTHR43540">
    <property type="entry name" value="PEROXYUREIDOACRYLATE/UREIDOACRYLATE AMIDOHYDROLASE-RELATED"/>
    <property type="match status" value="1"/>
</dbReference>
<dbReference type="EMBL" id="NKHG01000118">
    <property type="protein sequence ID" value="PCK18574.1"/>
    <property type="molecule type" value="Genomic_DNA"/>
</dbReference>
<comment type="similarity">
    <text evidence="2">Belongs to the isochorismatase family.</text>
</comment>
<feature type="modified residue" description="O-(pantetheine 4'-phosphoryl)serine" evidence="8">
    <location>
        <position position="253"/>
    </location>
</feature>
<dbReference type="Proteomes" id="UP000228754">
    <property type="component" value="Unassembled WGS sequence"/>
</dbReference>
<keyword evidence="5 8" id="KW-0597">Phosphoprotein</keyword>
<dbReference type="InterPro" id="IPR036736">
    <property type="entry name" value="ACP-like_sf"/>
</dbReference>
<dbReference type="Gene3D" id="1.10.1200.10">
    <property type="entry name" value="ACP-like"/>
    <property type="match status" value="1"/>
</dbReference>
<organism evidence="10 11">
    <name type="scientific">Bacillus pumilus</name>
    <name type="common">Bacillus mesentericus</name>
    <dbReference type="NCBI Taxonomy" id="1408"/>
    <lineage>
        <taxon>Bacteria</taxon>
        <taxon>Bacillati</taxon>
        <taxon>Bacillota</taxon>
        <taxon>Bacilli</taxon>
        <taxon>Bacillales</taxon>
        <taxon>Bacillaceae</taxon>
        <taxon>Bacillus</taxon>
    </lineage>
</organism>
<comment type="caution">
    <text evidence="10">The sequence shown here is derived from an EMBL/GenBank/DDBJ whole genome shotgun (WGS) entry which is preliminary data.</text>
</comment>
<comment type="cofactor">
    <cofactor evidence="8">
        <name>pantetheine 4'-phosphate</name>
        <dbReference type="ChEBI" id="CHEBI:47942"/>
    </cofactor>
    <text evidence="8">Binds 1 phosphopantetheine covalently.</text>
</comment>
<reference evidence="10 11" key="1">
    <citation type="submission" date="2017-06" db="EMBL/GenBank/DDBJ databases">
        <title>Draft Genome Sequence of Bacillus sp Strain 36R Isolated from saline sediment at Atanasia, Sonora, Mexico.</title>
        <authorList>
            <person name="Sanchez Diaz R."/>
            <person name="Quiroz Macias M.E."/>
            <person name="Ibarra Gamez J.C."/>
            <person name="Enciso Ibarra J."/>
            <person name="Gomez Gil B."/>
            <person name="Galaviz Silva L."/>
        </authorList>
    </citation>
    <scope>NUCLEOTIDE SEQUENCE [LARGE SCALE GENOMIC DNA]</scope>
    <source>
        <strain evidence="10 11">36R_ATNSAL</strain>
    </source>
</reference>
<evidence type="ECO:0000256" key="7">
    <source>
        <dbReference type="ARBA" id="ARBA00048590"/>
    </source>
</evidence>
<dbReference type="PANTHER" id="PTHR43540:SF3">
    <property type="entry name" value="ENTEROBACTIN SYNTHASE COMPONENT B"/>
    <property type="match status" value="1"/>
</dbReference>
<dbReference type="GO" id="GO:0008908">
    <property type="term" value="F:isochorismatase activity"/>
    <property type="evidence" value="ECO:0007669"/>
    <property type="project" value="UniProtKB-EC"/>
</dbReference>
<accession>A0A2A5IME7</accession>
<evidence type="ECO:0000256" key="5">
    <source>
        <dbReference type="ARBA" id="ARBA00022553"/>
    </source>
</evidence>
<dbReference type="PIRSF" id="PIRSF001111">
    <property type="entry name" value="Isochorismatase"/>
    <property type="match status" value="1"/>
</dbReference>
<evidence type="ECO:0000256" key="3">
    <source>
        <dbReference type="ARBA" id="ARBA00012100"/>
    </source>
</evidence>
<dbReference type="SUPFAM" id="SSF52499">
    <property type="entry name" value="Isochorismatase-like hydrolases"/>
    <property type="match status" value="1"/>
</dbReference>
<evidence type="ECO:0000259" key="9">
    <source>
        <dbReference type="PROSITE" id="PS50075"/>
    </source>
</evidence>
<dbReference type="InterPro" id="IPR016291">
    <property type="entry name" value="Isochorismatase"/>
</dbReference>
<comment type="pathway">
    <text evidence="1">Siderophore biosynthesis.</text>
</comment>
<dbReference type="Pfam" id="PF00857">
    <property type="entry name" value="Isochorismatase"/>
    <property type="match status" value="1"/>
</dbReference>
<gene>
    <name evidence="10" type="ORF">CEY02_18680</name>
</gene>
<keyword evidence="6" id="KW-0378">Hydrolase</keyword>
<keyword evidence="4 8" id="KW-0596">Phosphopantetheine</keyword>
<evidence type="ECO:0000256" key="6">
    <source>
        <dbReference type="ARBA" id="ARBA00022801"/>
    </source>
</evidence>
<dbReference type="Gene3D" id="3.40.50.850">
    <property type="entry name" value="Isochorismatase-like"/>
    <property type="match status" value="1"/>
</dbReference>
<dbReference type="InterPro" id="IPR000868">
    <property type="entry name" value="Isochorismatase-like_dom"/>
</dbReference>
<dbReference type="EC" id="3.3.2.1" evidence="3"/>
<dbReference type="PROSITE" id="PS50075">
    <property type="entry name" value="CARRIER"/>
    <property type="match status" value="1"/>
</dbReference>
<evidence type="ECO:0000313" key="10">
    <source>
        <dbReference type="EMBL" id="PCK18574.1"/>
    </source>
</evidence>
<dbReference type="AlphaFoldDB" id="A0A2A5IME7"/>
<evidence type="ECO:0000256" key="8">
    <source>
        <dbReference type="PIRSR" id="PIRSR001111-50"/>
    </source>
</evidence>
<dbReference type="SUPFAM" id="SSF47336">
    <property type="entry name" value="ACP-like"/>
    <property type="match status" value="1"/>
</dbReference>
<dbReference type="Pfam" id="PF00550">
    <property type="entry name" value="PP-binding"/>
    <property type="match status" value="1"/>
</dbReference>
<name>A0A2A5IME7_BACPU</name>
<evidence type="ECO:0000256" key="2">
    <source>
        <dbReference type="ARBA" id="ARBA00006336"/>
    </source>
</evidence>
<sequence length="302" mass="33968">MAIPTIPAYPMPSAQDLPQNKVNWTPDPNRAVLLIHDMQQYFLNAFQHDTSPITELVQHIEQLRDTCNELGIPVVYTAQPGDQDPKDRALLTDFWGPGLGDDEALTKIIDQLAPSETDTVLTKWRYSAFKKSDFLDILQEGGRDQLIITGVYAHIGCMLTAAEAFMLDIETFFVADAVADFSLKHHKMAMTYAAERCAVTTTTDQIICRLTGQETDSDDLSFEAILHQVAEYLQVQPNEIPLDENLVYLGLDSIRMMSLAEKWRQQGAAVNFVELAANPTLAHWRTLLFPEKQPSIPNIDYL</sequence>
<evidence type="ECO:0000256" key="4">
    <source>
        <dbReference type="ARBA" id="ARBA00022450"/>
    </source>
</evidence>
<dbReference type="InterPro" id="IPR009081">
    <property type="entry name" value="PP-bd_ACP"/>
</dbReference>
<protein>
    <recommendedName>
        <fullName evidence="3">isochorismatase</fullName>
        <ecNumber evidence="3">3.3.2.1</ecNumber>
    </recommendedName>
</protein>
<dbReference type="InterPro" id="IPR036380">
    <property type="entry name" value="Isochorismatase-like_sf"/>
</dbReference>
<proteinExistence type="inferred from homology"/>
<evidence type="ECO:0000313" key="11">
    <source>
        <dbReference type="Proteomes" id="UP000228754"/>
    </source>
</evidence>
<dbReference type="FunFam" id="3.40.50.850:FF:000002">
    <property type="entry name" value="Vibriobactin-specific isochorismatase"/>
    <property type="match status" value="1"/>
</dbReference>
<feature type="domain" description="Carrier" evidence="9">
    <location>
        <begin position="219"/>
        <end position="292"/>
    </location>
</feature>